<name>A0A919UK43_9MICO</name>
<evidence type="ECO:0000313" key="1">
    <source>
        <dbReference type="EMBL" id="GIG53338.1"/>
    </source>
</evidence>
<proteinExistence type="predicted"/>
<comment type="caution">
    <text evidence="1">The sequence shown here is derived from an EMBL/GenBank/DDBJ whole genome shotgun (WGS) entry which is preliminary data.</text>
</comment>
<gene>
    <name evidence="1" type="ORF">Dac01nite_00900</name>
</gene>
<dbReference type="Proteomes" id="UP000652354">
    <property type="component" value="Unassembled WGS sequence"/>
</dbReference>
<accession>A0A919UK43</accession>
<organism evidence="1 2">
    <name type="scientific">Demequina activiva</name>
    <dbReference type="NCBI Taxonomy" id="1582364"/>
    <lineage>
        <taxon>Bacteria</taxon>
        <taxon>Bacillati</taxon>
        <taxon>Actinomycetota</taxon>
        <taxon>Actinomycetes</taxon>
        <taxon>Micrococcales</taxon>
        <taxon>Demequinaceae</taxon>
        <taxon>Demequina</taxon>
    </lineage>
</organism>
<dbReference type="EMBL" id="BONR01000001">
    <property type="protein sequence ID" value="GIG53338.1"/>
    <property type="molecule type" value="Genomic_DNA"/>
</dbReference>
<protein>
    <submittedName>
        <fullName evidence="1">Uncharacterized protein</fullName>
    </submittedName>
</protein>
<reference evidence="1" key="1">
    <citation type="submission" date="2021-01" db="EMBL/GenBank/DDBJ databases">
        <title>Whole genome shotgun sequence of Demequina activiva NBRC 110675.</title>
        <authorList>
            <person name="Komaki H."/>
            <person name="Tamura T."/>
        </authorList>
    </citation>
    <scope>NUCLEOTIDE SEQUENCE</scope>
    <source>
        <strain evidence="1">NBRC 110675</strain>
    </source>
</reference>
<evidence type="ECO:0000313" key="2">
    <source>
        <dbReference type="Proteomes" id="UP000652354"/>
    </source>
</evidence>
<dbReference type="AlphaFoldDB" id="A0A919UK43"/>
<sequence length="153" mass="17142">MPRHLVAVLHSPPLGDGLLTLGRVNVARNALNCETVSIANIYSNPLANVNALPYAADDGWQRARAHVRRELDRADATDVLLAYGVQAPSGAHRSLYLQQRAWLKEVLRQHSLRVWTFGDRPYHPSRWQRVTYRHEPGASIEQLAPSLLTPLAL</sequence>
<keyword evidence="2" id="KW-1185">Reference proteome</keyword>